<keyword evidence="9" id="KW-0969">Cilium</keyword>
<evidence type="ECO:0000256" key="1">
    <source>
        <dbReference type="ARBA" id="ARBA00004418"/>
    </source>
</evidence>
<dbReference type="Gene3D" id="2.30.30.760">
    <property type="match status" value="1"/>
</dbReference>
<keyword evidence="5 7" id="KW-0574">Periplasm</keyword>
<dbReference type="CDD" id="cd11614">
    <property type="entry name" value="SAF_CpaB_FlgA_like"/>
    <property type="match status" value="1"/>
</dbReference>
<dbReference type="InterPro" id="IPR041231">
    <property type="entry name" value="FlgA_N"/>
</dbReference>
<proteinExistence type="inferred from homology"/>
<evidence type="ECO:0000259" key="8">
    <source>
        <dbReference type="SMART" id="SM00858"/>
    </source>
</evidence>
<sequence length="226" mass="24751">MLIKIAASLLLFCFSLTAHTSERHSQLEKAAVDFVRSQITYDKSQKIELTANQLDDRVAIPDCSTPYRYSLANGEIRRNTSVLVTCDEQANWRIYIPVRKQVLLAVVVAASPIQEGAALTNSQLTMTFLPENRLRGSYFTELSPLVGAKLRRAMRKDQIITGRDICIVCKGDAVTISANAGGLNVTTQGTALSSGTIGDNIRVRNNQSQRLVTGRVKAVGLVDVKL</sequence>
<dbReference type="SUPFAM" id="SSF51269">
    <property type="entry name" value="AFP III-like domain"/>
    <property type="match status" value="1"/>
</dbReference>
<organism evidence="9 10">
    <name type="scientific">Agarivorans aestuarii</name>
    <dbReference type="NCBI Taxonomy" id="1563703"/>
    <lineage>
        <taxon>Bacteria</taxon>
        <taxon>Pseudomonadati</taxon>
        <taxon>Pseudomonadota</taxon>
        <taxon>Gammaproteobacteria</taxon>
        <taxon>Alteromonadales</taxon>
        <taxon>Alteromonadaceae</taxon>
        <taxon>Agarivorans</taxon>
    </lineage>
</organism>
<dbReference type="SMART" id="SM00858">
    <property type="entry name" value="SAF"/>
    <property type="match status" value="1"/>
</dbReference>
<evidence type="ECO:0000313" key="10">
    <source>
        <dbReference type="Proteomes" id="UP001310248"/>
    </source>
</evidence>
<keyword evidence="4 7" id="KW-0732">Signal</keyword>
<reference evidence="9 10" key="2">
    <citation type="submission" date="2023-12" db="EMBL/GenBank/DDBJ databases">
        <authorList>
            <consortium name="Cladostephus spongiosus"/>
            <person name="Lorente B."/>
            <person name="Cabral C."/>
            <person name="Frias J."/>
            <person name="Faria J."/>
            <person name="Toubarro D."/>
        </authorList>
    </citation>
    <scope>NUCLEOTIDE SEQUENCE [LARGE SCALE GENOMIC DNA]</scope>
    <source>
        <strain evidence="9 10">ZMCS4</strain>
    </source>
</reference>
<evidence type="ECO:0000256" key="4">
    <source>
        <dbReference type="ARBA" id="ARBA00022729"/>
    </source>
</evidence>
<dbReference type="Pfam" id="PF17656">
    <property type="entry name" value="ChapFlgA_N"/>
    <property type="match status" value="1"/>
</dbReference>
<dbReference type="InterPro" id="IPR013974">
    <property type="entry name" value="SAF"/>
</dbReference>
<gene>
    <name evidence="9" type="primary">flgA</name>
    <name evidence="9" type="ORF">SNR37_002281</name>
</gene>
<dbReference type="InterPro" id="IPR039246">
    <property type="entry name" value="Flagellar_FlgA"/>
</dbReference>
<name>A0ABU7G0L0_9ALTE</name>
<reference evidence="10" key="1">
    <citation type="submission" date="2023-07" db="EMBL/GenBank/DDBJ databases">
        <title>Draft genome sequence of Agarivorans aestuarii strain ZMCS4, a CAZymes producing bacteria isolated from the marine brown algae Clodostephus spongiosus.</title>
        <authorList>
            <person name="Lorente B."/>
            <person name="Cabral C."/>
            <person name="Frias J."/>
            <person name="Faria J."/>
            <person name="Toubarro D."/>
        </authorList>
    </citation>
    <scope>NUCLEOTIDE SEQUENCE [LARGE SCALE GENOMIC DNA]</scope>
    <source>
        <strain evidence="10">ZMCS4</strain>
    </source>
</reference>
<comment type="function">
    <text evidence="6 7">Involved in the assembly process of the P-ring formation. It may associate with FlgF on the rod constituting a structure essential for the P-ring assembly or may act as a modulator protein for the P-ring assembly.</text>
</comment>
<feature type="domain" description="SAF" evidence="8">
    <location>
        <begin position="104"/>
        <end position="166"/>
    </location>
</feature>
<comment type="subcellular location">
    <subcellularLocation>
        <location evidence="1 7">Periplasm</location>
    </subcellularLocation>
</comment>
<dbReference type="InterPro" id="IPR036732">
    <property type="entry name" value="AFP_Neu5c_C_sf"/>
</dbReference>
<evidence type="ECO:0000256" key="3">
    <source>
        <dbReference type="ARBA" id="ARBA00014754"/>
    </source>
</evidence>
<dbReference type="Pfam" id="PF13144">
    <property type="entry name" value="ChapFlgA"/>
    <property type="match status" value="1"/>
</dbReference>
<evidence type="ECO:0000256" key="6">
    <source>
        <dbReference type="ARBA" id="ARBA00025643"/>
    </source>
</evidence>
<keyword evidence="7" id="KW-1005">Bacterial flagellum biogenesis</keyword>
<dbReference type="Gene3D" id="3.90.1210.10">
    <property type="entry name" value="Antifreeze-like/N-acetylneuraminic acid synthase C-terminal domain"/>
    <property type="match status" value="1"/>
</dbReference>
<comment type="caution">
    <text evidence="9">The sequence shown here is derived from an EMBL/GenBank/DDBJ whole genome shotgun (WGS) entry which is preliminary data.</text>
</comment>
<dbReference type="InterPro" id="IPR017585">
    <property type="entry name" value="SAF_FlgA"/>
</dbReference>
<comment type="similarity">
    <text evidence="2 7">Belongs to the FlgA family.</text>
</comment>
<keyword evidence="9" id="KW-0966">Cell projection</keyword>
<accession>A0ABU7G0L0</accession>
<dbReference type="RefSeq" id="WP_163131717.1">
    <property type="nucleotide sequence ID" value="NZ_JAYDYW010000004.1"/>
</dbReference>
<keyword evidence="9" id="KW-0282">Flagellum</keyword>
<evidence type="ECO:0000256" key="2">
    <source>
        <dbReference type="ARBA" id="ARBA00010474"/>
    </source>
</evidence>
<feature type="signal peptide" evidence="7">
    <location>
        <begin position="1"/>
        <end position="20"/>
    </location>
</feature>
<evidence type="ECO:0000313" key="9">
    <source>
        <dbReference type="EMBL" id="MEE1672870.1"/>
    </source>
</evidence>
<protein>
    <recommendedName>
        <fullName evidence="3 7">Flagella basal body P-ring formation protein FlgA</fullName>
    </recommendedName>
</protein>
<dbReference type="PANTHER" id="PTHR36307">
    <property type="entry name" value="FLAGELLA BASAL BODY P-RING FORMATION PROTEIN FLGA"/>
    <property type="match status" value="1"/>
</dbReference>
<keyword evidence="10" id="KW-1185">Reference proteome</keyword>
<feature type="chain" id="PRO_5044995714" description="Flagella basal body P-ring formation protein FlgA" evidence="7">
    <location>
        <begin position="21"/>
        <end position="226"/>
    </location>
</feature>
<dbReference type="PANTHER" id="PTHR36307:SF1">
    <property type="entry name" value="FLAGELLA BASAL BODY P-RING FORMATION PROTEIN FLGA"/>
    <property type="match status" value="1"/>
</dbReference>
<dbReference type="Proteomes" id="UP001310248">
    <property type="component" value="Unassembled WGS sequence"/>
</dbReference>
<evidence type="ECO:0000256" key="5">
    <source>
        <dbReference type="ARBA" id="ARBA00022764"/>
    </source>
</evidence>
<dbReference type="NCBIfam" id="TIGR03170">
    <property type="entry name" value="flgA_cterm"/>
    <property type="match status" value="1"/>
</dbReference>
<evidence type="ECO:0000256" key="7">
    <source>
        <dbReference type="RuleBase" id="RU362063"/>
    </source>
</evidence>
<dbReference type="EMBL" id="JAYDYW010000004">
    <property type="protein sequence ID" value="MEE1672870.1"/>
    <property type="molecule type" value="Genomic_DNA"/>
</dbReference>